<dbReference type="PANTHER" id="PTHR44591:SF14">
    <property type="entry name" value="PROTEIN PILG"/>
    <property type="match status" value="1"/>
</dbReference>
<feature type="modified residue" description="4-aspartylphosphate" evidence="3">
    <location>
        <position position="55"/>
    </location>
</feature>
<proteinExistence type="predicted"/>
<dbReference type="PANTHER" id="PTHR44591">
    <property type="entry name" value="STRESS RESPONSE REGULATOR PROTEIN 1"/>
    <property type="match status" value="1"/>
</dbReference>
<evidence type="ECO:0000256" key="3">
    <source>
        <dbReference type="PROSITE-ProRule" id="PRU00169"/>
    </source>
</evidence>
<protein>
    <submittedName>
        <fullName evidence="5">Response regulator</fullName>
    </submittedName>
</protein>
<dbReference type="RefSeq" id="WP_170302545.1">
    <property type="nucleotide sequence ID" value="NZ_AP021875.1"/>
</dbReference>
<sequence>MAAKEKILVVDNETDQLEMIREILQRMGYEVQTTDSPQRAVEMVRKVDFRVIFIDLIMPEIDGTELCEQIKRVRPAVAIYAYSGHAHLYSSEQLRRVGFQGTITKPATMSEIQAAIGQAIDLQPG</sequence>
<keyword evidence="1 3" id="KW-0597">Phosphoprotein</keyword>
<dbReference type="SMART" id="SM00448">
    <property type="entry name" value="REC"/>
    <property type="match status" value="1"/>
</dbReference>
<dbReference type="SUPFAM" id="SSF52172">
    <property type="entry name" value="CheY-like"/>
    <property type="match status" value="1"/>
</dbReference>
<feature type="domain" description="Response regulatory" evidence="4">
    <location>
        <begin position="6"/>
        <end position="120"/>
    </location>
</feature>
<dbReference type="InterPro" id="IPR011006">
    <property type="entry name" value="CheY-like_superfamily"/>
</dbReference>
<evidence type="ECO:0000313" key="5">
    <source>
        <dbReference type="EMBL" id="BBO78911.1"/>
    </source>
</evidence>
<evidence type="ECO:0000256" key="1">
    <source>
        <dbReference type="ARBA" id="ARBA00022553"/>
    </source>
</evidence>
<dbReference type="InterPro" id="IPR050595">
    <property type="entry name" value="Bact_response_regulator"/>
</dbReference>
<dbReference type="InterPro" id="IPR001789">
    <property type="entry name" value="Sig_transdc_resp-reg_receiver"/>
</dbReference>
<dbReference type="CDD" id="cd00156">
    <property type="entry name" value="REC"/>
    <property type="match status" value="1"/>
</dbReference>
<dbReference type="KEGG" id="dwd:DSCW_63280"/>
<dbReference type="PROSITE" id="PS50110">
    <property type="entry name" value="RESPONSE_REGULATORY"/>
    <property type="match status" value="1"/>
</dbReference>
<dbReference type="EMBL" id="AP021875">
    <property type="protein sequence ID" value="BBO78911.1"/>
    <property type="molecule type" value="Genomic_DNA"/>
</dbReference>
<name>A0A5K7ZGK4_9BACT</name>
<evidence type="ECO:0000313" key="6">
    <source>
        <dbReference type="Proteomes" id="UP000427769"/>
    </source>
</evidence>
<dbReference type="Pfam" id="PF00072">
    <property type="entry name" value="Response_reg"/>
    <property type="match status" value="1"/>
</dbReference>
<organism evidence="5 6">
    <name type="scientific">Desulfosarcina widdelii</name>
    <dbReference type="NCBI Taxonomy" id="947919"/>
    <lineage>
        <taxon>Bacteria</taxon>
        <taxon>Pseudomonadati</taxon>
        <taxon>Thermodesulfobacteriota</taxon>
        <taxon>Desulfobacteria</taxon>
        <taxon>Desulfobacterales</taxon>
        <taxon>Desulfosarcinaceae</taxon>
        <taxon>Desulfosarcina</taxon>
    </lineage>
</organism>
<accession>A0A5K7ZGK4</accession>
<gene>
    <name evidence="5" type="ORF">DSCW_63280</name>
</gene>
<dbReference type="AlphaFoldDB" id="A0A5K7ZGK4"/>
<evidence type="ECO:0000256" key="2">
    <source>
        <dbReference type="ARBA" id="ARBA00023012"/>
    </source>
</evidence>
<keyword evidence="2" id="KW-0902">Two-component regulatory system</keyword>
<dbReference type="Proteomes" id="UP000427769">
    <property type="component" value="Chromosome"/>
</dbReference>
<evidence type="ECO:0000259" key="4">
    <source>
        <dbReference type="PROSITE" id="PS50110"/>
    </source>
</evidence>
<dbReference type="Gene3D" id="3.40.50.2300">
    <property type="match status" value="1"/>
</dbReference>
<keyword evidence="6" id="KW-1185">Reference proteome</keyword>
<dbReference type="GO" id="GO:0000160">
    <property type="term" value="P:phosphorelay signal transduction system"/>
    <property type="evidence" value="ECO:0007669"/>
    <property type="project" value="UniProtKB-KW"/>
</dbReference>
<reference evidence="5 6" key="1">
    <citation type="submission" date="2019-11" db="EMBL/GenBank/DDBJ databases">
        <title>Comparative genomics of hydrocarbon-degrading Desulfosarcina strains.</title>
        <authorList>
            <person name="Watanabe M."/>
            <person name="Kojima H."/>
            <person name="Fukui M."/>
        </authorList>
    </citation>
    <scope>NUCLEOTIDE SEQUENCE [LARGE SCALE GENOMIC DNA]</scope>
    <source>
        <strain evidence="5 6">PP31</strain>
    </source>
</reference>